<dbReference type="InterPro" id="IPR016024">
    <property type="entry name" value="ARM-type_fold"/>
</dbReference>
<gene>
    <name evidence="1" type="ORF">EZS28_037568</name>
</gene>
<evidence type="ECO:0008006" key="3">
    <source>
        <dbReference type="Google" id="ProtNLM"/>
    </source>
</evidence>
<dbReference type="Gene3D" id="1.25.10.10">
    <property type="entry name" value="Leucine-rich Repeat Variant"/>
    <property type="match status" value="1"/>
</dbReference>
<evidence type="ECO:0000313" key="2">
    <source>
        <dbReference type="Proteomes" id="UP000324800"/>
    </source>
</evidence>
<dbReference type="Proteomes" id="UP000324800">
    <property type="component" value="Unassembled WGS sequence"/>
</dbReference>
<organism evidence="1 2">
    <name type="scientific">Streblomastix strix</name>
    <dbReference type="NCBI Taxonomy" id="222440"/>
    <lineage>
        <taxon>Eukaryota</taxon>
        <taxon>Metamonada</taxon>
        <taxon>Preaxostyla</taxon>
        <taxon>Oxymonadida</taxon>
        <taxon>Streblomastigidae</taxon>
        <taxon>Streblomastix</taxon>
    </lineage>
</organism>
<dbReference type="AlphaFoldDB" id="A0A5J4UB74"/>
<dbReference type="EMBL" id="SNRW01018889">
    <property type="protein sequence ID" value="KAA6366905.1"/>
    <property type="molecule type" value="Genomic_DNA"/>
</dbReference>
<reference evidence="1 2" key="1">
    <citation type="submission" date="2019-03" db="EMBL/GenBank/DDBJ databases">
        <title>Single cell metagenomics reveals metabolic interactions within the superorganism composed of flagellate Streblomastix strix and complex community of Bacteroidetes bacteria on its surface.</title>
        <authorList>
            <person name="Treitli S.C."/>
            <person name="Kolisko M."/>
            <person name="Husnik F."/>
            <person name="Keeling P."/>
            <person name="Hampl V."/>
        </authorList>
    </citation>
    <scope>NUCLEOTIDE SEQUENCE [LARGE SCALE GENOMIC DNA]</scope>
    <source>
        <strain evidence="1">ST1C</strain>
    </source>
</reference>
<proteinExistence type="predicted"/>
<name>A0A5J4UB74_9EUKA</name>
<dbReference type="SUPFAM" id="SSF48371">
    <property type="entry name" value="ARM repeat"/>
    <property type="match status" value="1"/>
</dbReference>
<protein>
    <recommendedName>
        <fullName evidence="3">Condensin complex subunit 1 C-terminal domain-containing protein</fullName>
    </recommendedName>
</protein>
<comment type="caution">
    <text evidence="1">The sequence shown here is derived from an EMBL/GenBank/DDBJ whole genome shotgun (WGS) entry which is preliminary data.</text>
</comment>
<accession>A0A5J4UB74</accession>
<dbReference type="InterPro" id="IPR011989">
    <property type="entry name" value="ARM-like"/>
</dbReference>
<evidence type="ECO:0000313" key="1">
    <source>
        <dbReference type="EMBL" id="KAA6366905.1"/>
    </source>
</evidence>
<sequence length="152" mass="17677">MLTFSNDIKIKLLLLELNPYPALLRLLDHPDEFVVRRAISSIYNLLLADTNSTPSNTQHPHFEVMQTLNGIQKIYKLFCNERSNKFNKDRSALCLGRLFRLKELPSEMKTITVDHLKSLLSDQDSQIREASYQILQDIVQNECNLKVWMLSI</sequence>